<keyword evidence="3" id="KW-1185">Reference proteome</keyword>
<reference evidence="2 3" key="1">
    <citation type="submission" date="2015-12" db="EMBL/GenBank/DDBJ databases">
        <title>The genome of Folsomia candida.</title>
        <authorList>
            <person name="Faddeeva A."/>
            <person name="Derks M.F."/>
            <person name="Anvar Y."/>
            <person name="Smit S."/>
            <person name="Van Straalen N."/>
            <person name="Roelofs D."/>
        </authorList>
    </citation>
    <scope>NUCLEOTIDE SEQUENCE [LARGE SCALE GENOMIC DNA]</scope>
    <source>
        <strain evidence="2 3">VU population</strain>
        <tissue evidence="2">Whole body</tissue>
    </source>
</reference>
<dbReference type="Proteomes" id="UP000198287">
    <property type="component" value="Unassembled WGS sequence"/>
</dbReference>
<feature type="compositionally biased region" description="Acidic residues" evidence="1">
    <location>
        <begin position="66"/>
        <end position="85"/>
    </location>
</feature>
<feature type="compositionally biased region" description="Acidic residues" evidence="1">
    <location>
        <begin position="344"/>
        <end position="358"/>
    </location>
</feature>
<feature type="region of interest" description="Disordered" evidence="1">
    <location>
        <begin position="143"/>
        <end position="203"/>
    </location>
</feature>
<protein>
    <submittedName>
        <fullName evidence="2">Uncharacterized protein</fullName>
    </submittedName>
</protein>
<feature type="compositionally biased region" description="Acidic residues" evidence="1">
    <location>
        <begin position="190"/>
        <end position="203"/>
    </location>
</feature>
<organism evidence="2 3">
    <name type="scientific">Folsomia candida</name>
    <name type="common">Springtail</name>
    <dbReference type="NCBI Taxonomy" id="158441"/>
    <lineage>
        <taxon>Eukaryota</taxon>
        <taxon>Metazoa</taxon>
        <taxon>Ecdysozoa</taxon>
        <taxon>Arthropoda</taxon>
        <taxon>Hexapoda</taxon>
        <taxon>Collembola</taxon>
        <taxon>Entomobryomorpha</taxon>
        <taxon>Isotomoidea</taxon>
        <taxon>Isotomidae</taxon>
        <taxon>Proisotominae</taxon>
        <taxon>Folsomia</taxon>
    </lineage>
</organism>
<feature type="region of interest" description="Disordered" evidence="1">
    <location>
        <begin position="306"/>
        <end position="360"/>
    </location>
</feature>
<feature type="compositionally biased region" description="Basic and acidic residues" evidence="1">
    <location>
        <begin position="383"/>
        <end position="393"/>
    </location>
</feature>
<evidence type="ECO:0000313" key="2">
    <source>
        <dbReference type="EMBL" id="OXA40140.1"/>
    </source>
</evidence>
<feature type="region of interest" description="Disordered" evidence="1">
    <location>
        <begin position="383"/>
        <end position="414"/>
    </location>
</feature>
<comment type="caution">
    <text evidence="2">The sequence shown here is derived from an EMBL/GenBank/DDBJ whole genome shotgun (WGS) entry which is preliminary data.</text>
</comment>
<proteinExistence type="predicted"/>
<name>A0A226D4Z0_FOLCA</name>
<gene>
    <name evidence="2" type="ORF">Fcan01_25102</name>
</gene>
<feature type="region of interest" description="Disordered" evidence="1">
    <location>
        <begin position="270"/>
        <end position="290"/>
    </location>
</feature>
<dbReference type="EMBL" id="LNIX01000034">
    <property type="protein sequence ID" value="OXA40140.1"/>
    <property type="molecule type" value="Genomic_DNA"/>
</dbReference>
<feature type="compositionally biased region" description="Low complexity" evidence="1">
    <location>
        <begin position="171"/>
        <end position="182"/>
    </location>
</feature>
<dbReference type="AlphaFoldDB" id="A0A226D4Z0"/>
<evidence type="ECO:0000313" key="3">
    <source>
        <dbReference type="Proteomes" id="UP000198287"/>
    </source>
</evidence>
<feature type="compositionally biased region" description="Basic and acidic residues" evidence="1">
    <location>
        <begin position="97"/>
        <end position="118"/>
    </location>
</feature>
<sequence length="506" mass="57561">MEPAFIHQINQLGQQLDLLKEYIELKFGLDFSQFRTLKASSPNADIIFLHTDGSLQYRDELVERNEEQDDDIKDEGEQVDDDDDHVEIGDEGVSVHWGEDGKPSFEEREDFNDQREQGDQDEIDDWGQDSLPVVTSVYELEPDDVNVPAFDDDNYSNHQGEGDDEDNIPASFYQSYSGSYQYDNGNNDERAEDDSSAVYGQEEEIGHDVESVALVTNSPHNDHNYYKEHSTALYGQEERIANDDNYGAESVNNSSPPQADTFLIPLTINRRKRKANPSPEGKSGGVMKNIGNLIVPPFKADNFMDEDNSGKLIKHPERKRAKVTDRKSPRATETLTFRARNGNDDNDDEEEQDGDDDHEEKLSLQIANESTSTDDGLFVEKITRPDKPPEGKRFKNQIARKSVPATEDQLGQGTKEKRAATVAARKAEKGRGARQEDMLPRKSQFGRKWSKVYTYYDLDETLQKYVCKRCGNSYFMGGTGPLIRHLRTHEDLREELKTAIFRPQAR</sequence>
<evidence type="ECO:0000256" key="1">
    <source>
        <dbReference type="SAM" id="MobiDB-lite"/>
    </source>
</evidence>
<feature type="compositionally biased region" description="Acidic residues" evidence="1">
    <location>
        <begin position="143"/>
        <end position="154"/>
    </location>
</feature>
<feature type="region of interest" description="Disordered" evidence="1">
    <location>
        <begin position="64"/>
        <end position="131"/>
    </location>
</feature>
<feature type="compositionally biased region" description="Basic residues" evidence="1">
    <location>
        <begin position="312"/>
        <end position="321"/>
    </location>
</feature>
<accession>A0A226D4Z0</accession>